<gene>
    <name evidence="7" type="ORF">AN401_01725</name>
</gene>
<feature type="transmembrane region" description="Helical" evidence="5">
    <location>
        <begin position="429"/>
        <end position="451"/>
    </location>
</feature>
<name>A0A291HKV9_9GAMM</name>
<dbReference type="EMBL" id="CP012621">
    <property type="protein sequence ID" value="ATG72721.1"/>
    <property type="molecule type" value="Genomic_DNA"/>
</dbReference>
<dbReference type="Gene3D" id="1.20.1250.20">
    <property type="entry name" value="MFS general substrate transporter like domains"/>
    <property type="match status" value="1"/>
</dbReference>
<feature type="transmembrane region" description="Helical" evidence="5">
    <location>
        <begin position="336"/>
        <end position="355"/>
    </location>
</feature>
<dbReference type="InterPro" id="IPR036259">
    <property type="entry name" value="MFS_trans_sf"/>
</dbReference>
<dbReference type="GO" id="GO:0022857">
    <property type="term" value="F:transmembrane transporter activity"/>
    <property type="evidence" value="ECO:0007669"/>
    <property type="project" value="InterPro"/>
</dbReference>
<evidence type="ECO:0000313" key="8">
    <source>
        <dbReference type="Proteomes" id="UP000217763"/>
    </source>
</evidence>
<feature type="transmembrane region" description="Helical" evidence="5">
    <location>
        <begin position="111"/>
        <end position="131"/>
    </location>
</feature>
<feature type="transmembrane region" description="Helical" evidence="5">
    <location>
        <begin position="81"/>
        <end position="99"/>
    </location>
</feature>
<evidence type="ECO:0000259" key="6">
    <source>
        <dbReference type="PROSITE" id="PS50850"/>
    </source>
</evidence>
<keyword evidence="2 5" id="KW-0812">Transmembrane</keyword>
<dbReference type="PANTHER" id="PTHR23501">
    <property type="entry name" value="MAJOR FACILITATOR SUPERFAMILY"/>
    <property type="match status" value="1"/>
</dbReference>
<keyword evidence="8" id="KW-1185">Reference proteome</keyword>
<dbReference type="PANTHER" id="PTHR23501:SF197">
    <property type="entry name" value="COMD"/>
    <property type="match status" value="1"/>
</dbReference>
<evidence type="ECO:0000256" key="3">
    <source>
        <dbReference type="ARBA" id="ARBA00022989"/>
    </source>
</evidence>
<evidence type="ECO:0000256" key="2">
    <source>
        <dbReference type="ARBA" id="ARBA00022692"/>
    </source>
</evidence>
<dbReference type="RefSeq" id="WP_096778377.1">
    <property type="nucleotide sequence ID" value="NZ_CP012621.1"/>
</dbReference>
<dbReference type="KEGG" id="zdf:AN401_01725"/>
<dbReference type="InterPro" id="IPR011701">
    <property type="entry name" value="MFS"/>
</dbReference>
<dbReference type="PROSITE" id="PS50850">
    <property type="entry name" value="MFS"/>
    <property type="match status" value="1"/>
</dbReference>
<evidence type="ECO:0000256" key="1">
    <source>
        <dbReference type="ARBA" id="ARBA00004141"/>
    </source>
</evidence>
<feature type="transmembrane region" description="Helical" evidence="5">
    <location>
        <begin position="201"/>
        <end position="219"/>
    </location>
</feature>
<evidence type="ECO:0000313" key="7">
    <source>
        <dbReference type="EMBL" id="ATG72721.1"/>
    </source>
</evidence>
<feature type="transmembrane region" description="Helical" evidence="5">
    <location>
        <begin position="50"/>
        <end position="69"/>
    </location>
</feature>
<dbReference type="Proteomes" id="UP000217763">
    <property type="component" value="Chromosome"/>
</dbReference>
<dbReference type="Gene3D" id="1.20.1720.10">
    <property type="entry name" value="Multidrug resistance protein D"/>
    <property type="match status" value="1"/>
</dbReference>
<feature type="transmembrane region" description="Helical" evidence="5">
    <location>
        <begin position="143"/>
        <end position="165"/>
    </location>
</feature>
<feature type="transmembrane region" description="Helical" evidence="5">
    <location>
        <begin position="225"/>
        <end position="248"/>
    </location>
</feature>
<dbReference type="InterPro" id="IPR020846">
    <property type="entry name" value="MFS_dom"/>
</dbReference>
<feature type="domain" description="Major facilitator superfamily (MFS) profile" evidence="6">
    <location>
        <begin position="16"/>
        <end position="456"/>
    </location>
</feature>
<feature type="transmembrane region" description="Helical" evidence="5">
    <location>
        <begin position="16"/>
        <end position="38"/>
    </location>
</feature>
<dbReference type="GO" id="GO:0005886">
    <property type="term" value="C:plasma membrane"/>
    <property type="evidence" value="ECO:0007669"/>
    <property type="project" value="TreeGrafter"/>
</dbReference>
<keyword evidence="4 5" id="KW-0472">Membrane</keyword>
<evidence type="ECO:0000256" key="4">
    <source>
        <dbReference type="ARBA" id="ARBA00023136"/>
    </source>
</evidence>
<dbReference type="PRINTS" id="PR01035">
    <property type="entry name" value="TCRTETA"/>
</dbReference>
<feature type="transmembrane region" description="Helical" evidence="5">
    <location>
        <begin position="171"/>
        <end position="189"/>
    </location>
</feature>
<keyword evidence="3 5" id="KW-1133">Transmembrane helix</keyword>
<feature type="transmembrane region" description="Helical" evidence="5">
    <location>
        <begin position="308"/>
        <end position="324"/>
    </location>
</feature>
<dbReference type="Pfam" id="PF07690">
    <property type="entry name" value="MFS_1"/>
    <property type="match status" value="1"/>
</dbReference>
<feature type="transmembrane region" description="Helical" evidence="5">
    <location>
        <begin position="398"/>
        <end position="417"/>
    </location>
</feature>
<dbReference type="SUPFAM" id="SSF103473">
    <property type="entry name" value="MFS general substrate transporter"/>
    <property type="match status" value="1"/>
</dbReference>
<reference evidence="8" key="1">
    <citation type="submission" date="2015-09" db="EMBL/GenBank/DDBJ databases">
        <authorList>
            <person name="Shao Z."/>
            <person name="Wang L."/>
        </authorList>
    </citation>
    <scope>NUCLEOTIDE SEQUENCE [LARGE SCALE GENOMIC DNA]</scope>
    <source>
        <strain evidence="8">F13-1</strain>
    </source>
</reference>
<feature type="transmembrane region" description="Helical" evidence="5">
    <location>
        <begin position="361"/>
        <end position="386"/>
    </location>
</feature>
<sequence>MTRDLHHAERRRVQQVFLGVALAIMLGALEITLLMPALSTLGRAFAAPELAPLLVSSYLFAMTLSMPVYGRLSDRFGRRPCLAMALALFTLGSLASSLVDTLPALLATRLLTGAGGGGLIALSFAVIADVIPPRQVGRYQGYISAIFAISSVAGPLLGALIIGLFDWRWLFIFKVPLGLLALGLNHWALKDLGHQGAKGKQDGVGILLLLLTGAGWGLAANVPLIAPALAGYQPLLLGLAALLSLVLVWHQWRHPGPVLPLRFLKERLFGIAVLLLALSEAIRLALLVYVPLGLEQQLAMTPAQTSQVLLWFILSVTLGTFVSGKRIARQGFCRPFPLLGGVTLGLGCGGLWWVFQGQEPGLWLYPALILAGVGIGFLIVACSIAVQNALPAHQLGSGLALMNFIRSLGGTLGVALLGWQYQGNGGGDWIMPVFLALSSYALLCLVLGWWMPDASLADTAKNDPARP</sequence>
<dbReference type="InterPro" id="IPR001958">
    <property type="entry name" value="Tet-R_TetA/multi-R_MdtG-like"/>
</dbReference>
<evidence type="ECO:0000256" key="5">
    <source>
        <dbReference type="SAM" id="Phobius"/>
    </source>
</evidence>
<proteinExistence type="predicted"/>
<dbReference type="AlphaFoldDB" id="A0A291HKV9"/>
<protein>
    <submittedName>
        <fullName evidence="7">EmrB/QacA family drug resistance transporter</fullName>
    </submittedName>
</protein>
<accession>A0A291HKV9</accession>
<organism evidence="7 8">
    <name type="scientific">Zobellella denitrificans</name>
    <dbReference type="NCBI Taxonomy" id="347534"/>
    <lineage>
        <taxon>Bacteria</taxon>
        <taxon>Pseudomonadati</taxon>
        <taxon>Pseudomonadota</taxon>
        <taxon>Gammaproteobacteria</taxon>
        <taxon>Aeromonadales</taxon>
        <taxon>Aeromonadaceae</taxon>
        <taxon>Zobellella</taxon>
    </lineage>
</organism>
<comment type="subcellular location">
    <subcellularLocation>
        <location evidence="1">Membrane</location>
        <topology evidence="1">Multi-pass membrane protein</topology>
    </subcellularLocation>
</comment>
<feature type="transmembrane region" description="Helical" evidence="5">
    <location>
        <begin position="268"/>
        <end position="288"/>
    </location>
</feature>